<dbReference type="EMBL" id="FJVC01000643">
    <property type="protein sequence ID" value="CZT52841.1"/>
    <property type="molecule type" value="Genomic_DNA"/>
</dbReference>
<dbReference type="Gene3D" id="3.30.1130.10">
    <property type="match status" value="1"/>
</dbReference>
<feature type="region of interest" description="Disordered" evidence="8">
    <location>
        <begin position="1"/>
        <end position="30"/>
    </location>
</feature>
<keyword evidence="6" id="KW-0289">Folate biosynthesis</keyword>
<keyword evidence="5" id="KW-0378">Hydrolase</keyword>
<dbReference type="GO" id="GO:0005525">
    <property type="term" value="F:GTP binding"/>
    <property type="evidence" value="ECO:0007669"/>
    <property type="project" value="TreeGrafter"/>
</dbReference>
<dbReference type="UniPathway" id="UPA00848">
    <property type="reaction ID" value="UER00151"/>
</dbReference>
<feature type="domain" description="GTP cyclohydrolase I" evidence="9">
    <location>
        <begin position="540"/>
        <end position="629"/>
    </location>
</feature>
<evidence type="ECO:0000313" key="10">
    <source>
        <dbReference type="EMBL" id="CZT52841.1"/>
    </source>
</evidence>
<dbReference type="GO" id="GO:0005737">
    <property type="term" value="C:cytoplasm"/>
    <property type="evidence" value="ECO:0007669"/>
    <property type="project" value="TreeGrafter"/>
</dbReference>
<dbReference type="InterPro" id="IPR001474">
    <property type="entry name" value="GTP_CycHdrlase_I"/>
</dbReference>
<dbReference type="InterPro" id="IPR011333">
    <property type="entry name" value="SKP1/BTB/POZ_sf"/>
</dbReference>
<evidence type="ECO:0000256" key="8">
    <source>
        <dbReference type="SAM" id="MobiDB-lite"/>
    </source>
</evidence>
<comment type="pathway">
    <text evidence="1">Cofactor biosynthesis; 7,8-dihydroneopterin triphosphate biosynthesis; 7,8-dihydroneopterin triphosphate from GTP: step 1/1.</text>
</comment>
<dbReference type="GO" id="GO:0003934">
    <property type="term" value="F:GTP cyclohydrolase I activity"/>
    <property type="evidence" value="ECO:0007669"/>
    <property type="project" value="UniProtKB-EC"/>
</dbReference>
<protein>
    <recommendedName>
        <fullName evidence="4">GTP cyclohydrolase 1</fullName>
        <ecNumber evidence="3">3.5.4.16</ecNumber>
    </recommendedName>
    <alternativeName>
        <fullName evidence="7">GTP cyclohydrolase I</fullName>
    </alternativeName>
</protein>
<evidence type="ECO:0000256" key="4">
    <source>
        <dbReference type="ARBA" id="ARBA00017272"/>
    </source>
</evidence>
<dbReference type="Pfam" id="PF01227">
    <property type="entry name" value="GTP_cyclohydroI"/>
    <property type="match status" value="1"/>
</dbReference>
<accession>A0A1E1MUU4</accession>
<dbReference type="Gene3D" id="3.30.710.10">
    <property type="entry name" value="Potassium Channel Kv1.1, Chain A"/>
    <property type="match status" value="1"/>
</dbReference>
<evidence type="ECO:0000256" key="7">
    <source>
        <dbReference type="ARBA" id="ARBA00030854"/>
    </source>
</evidence>
<evidence type="ECO:0000256" key="1">
    <source>
        <dbReference type="ARBA" id="ARBA00005080"/>
    </source>
</evidence>
<evidence type="ECO:0000313" key="11">
    <source>
        <dbReference type="Proteomes" id="UP000177625"/>
    </source>
</evidence>
<dbReference type="Gene3D" id="3.40.50.150">
    <property type="entry name" value="Vaccinia Virus protein VP39"/>
    <property type="match status" value="1"/>
</dbReference>
<feature type="compositionally biased region" description="Basic residues" evidence="8">
    <location>
        <begin position="9"/>
        <end position="19"/>
    </location>
</feature>
<organism evidence="10 11">
    <name type="scientific">Rhynchosporium secalis</name>
    <name type="common">Barley scald fungus</name>
    <dbReference type="NCBI Taxonomy" id="38038"/>
    <lineage>
        <taxon>Eukaryota</taxon>
        <taxon>Fungi</taxon>
        <taxon>Dikarya</taxon>
        <taxon>Ascomycota</taxon>
        <taxon>Pezizomycotina</taxon>
        <taxon>Leotiomycetes</taxon>
        <taxon>Helotiales</taxon>
        <taxon>Ploettnerulaceae</taxon>
        <taxon>Rhynchosporium</taxon>
    </lineage>
</organism>
<evidence type="ECO:0000259" key="9">
    <source>
        <dbReference type="Pfam" id="PF01227"/>
    </source>
</evidence>
<dbReference type="Proteomes" id="UP000177625">
    <property type="component" value="Unassembled WGS sequence"/>
</dbReference>
<comment type="similarity">
    <text evidence="2">Belongs to the GTP cyclohydrolase I family.</text>
</comment>
<reference evidence="11" key="1">
    <citation type="submission" date="2016-03" db="EMBL/GenBank/DDBJ databases">
        <authorList>
            <person name="Guldener U."/>
        </authorList>
    </citation>
    <scope>NUCLEOTIDE SEQUENCE [LARGE SCALE GENOMIC DNA]</scope>
</reference>
<proteinExistence type="inferred from homology"/>
<dbReference type="InterPro" id="IPR029063">
    <property type="entry name" value="SAM-dependent_MTases_sf"/>
</dbReference>
<evidence type="ECO:0000256" key="2">
    <source>
        <dbReference type="ARBA" id="ARBA00008085"/>
    </source>
</evidence>
<dbReference type="GO" id="GO:0008270">
    <property type="term" value="F:zinc ion binding"/>
    <property type="evidence" value="ECO:0007669"/>
    <property type="project" value="TreeGrafter"/>
</dbReference>
<evidence type="ECO:0000256" key="6">
    <source>
        <dbReference type="ARBA" id="ARBA00022909"/>
    </source>
</evidence>
<dbReference type="AlphaFoldDB" id="A0A1E1MUU4"/>
<dbReference type="InterPro" id="IPR043133">
    <property type="entry name" value="GTP-CH-I_C/QueF"/>
</dbReference>
<dbReference type="SUPFAM" id="SSF55620">
    <property type="entry name" value="Tetrahydrobiopterin biosynthesis enzymes-like"/>
    <property type="match status" value="1"/>
</dbReference>
<dbReference type="GO" id="GO:0006729">
    <property type="term" value="P:tetrahydrobiopterin biosynthetic process"/>
    <property type="evidence" value="ECO:0007669"/>
    <property type="project" value="TreeGrafter"/>
</dbReference>
<dbReference type="InterPro" id="IPR020602">
    <property type="entry name" value="GTP_CycHdrlase_I_dom"/>
</dbReference>
<keyword evidence="11" id="KW-1185">Reference proteome</keyword>
<dbReference type="EC" id="3.5.4.16" evidence="3"/>
<dbReference type="PANTHER" id="PTHR11109">
    <property type="entry name" value="GTP CYCLOHYDROLASE I"/>
    <property type="match status" value="1"/>
</dbReference>
<evidence type="ECO:0000256" key="5">
    <source>
        <dbReference type="ARBA" id="ARBA00022801"/>
    </source>
</evidence>
<sequence length="798" mass="90270">MYLSLSHRSQGKGKNRHRNRDSGEAELGLLSTPLRKLRGPGTLLRAVYEESTSMKKGSSQTAALRKLRGCFDSGVSPDGEDRTPFTIHTAVVESLSAPLVILMNGSMREAIDGIATLKEVDEQTFVRFCEYAYMGDYTPAQKQIVLPNTRTDHEEFRTECYCEERAFSAHKKNKKKKGGLMFVDDDIHVEPCVRCSLETPTQKLWDEFQCRVYSVVSPKFRPCEEFEADSGPFLCHARVYVFADMYDIPDLCSLALDKLHHALCAFEVVSDGMEEVIDLARFSYCNENTRDNEPRRDMDDLRRMVVHFVVCVFGKIVKDDKFLGMMEEGGCFARDLTASVDPAPRLTPGINQVVRLSCSRPTLTRANNTTQIESVDLSSKESNADRVSTTVIKSTYPLQLVVPGGHHHNENGDITKIRRLPTEDEIRSDHPEFLPSTDLDQPYFLKDPVARHSDTHFRLLRHDIFGEMKEAFGGVINSVSDDPTLLDNSKLSLGDMRACNGVEVRLTPTTPSGPKDHNIQRMLNMPNTVHIQPTITCPLQIHVGYIPIHYIIGLSKIARIVNMFSRRLQVQERLIKQVSHALFESLQTQGMGVVIESSHLCMVMRGVEKTGAITTTSHMLRVFQSYSATEFKTTFASSKQQLSNEQYSEGFDLLVRGSGWTTYHDFIILQLNQLLTSFLNTRAQISALEIGPGPKSVLGILPETLKHEIKRYTAFEPNGLFARDLERWMDTKLPFPNLEEPPNVHNIPFTLQDDMENGADTNTMKRIETYDIVLFCHRGHMVGRLWFFIVRELCVSTA</sequence>
<dbReference type="PANTHER" id="PTHR11109:SF7">
    <property type="entry name" value="GTP CYCLOHYDROLASE 1"/>
    <property type="match status" value="1"/>
</dbReference>
<gene>
    <name evidence="10" type="ORF">RSE6_14222</name>
</gene>
<dbReference type="GO" id="GO:0046656">
    <property type="term" value="P:folic acid biosynthetic process"/>
    <property type="evidence" value="ECO:0007669"/>
    <property type="project" value="UniProtKB-KW"/>
</dbReference>
<evidence type="ECO:0000256" key="3">
    <source>
        <dbReference type="ARBA" id="ARBA00012715"/>
    </source>
</evidence>
<name>A0A1E1MUU4_RHYSE</name>
<dbReference type="GO" id="GO:0046654">
    <property type="term" value="P:tetrahydrofolate biosynthetic process"/>
    <property type="evidence" value="ECO:0007669"/>
    <property type="project" value="InterPro"/>
</dbReference>